<dbReference type="InterPro" id="IPR036388">
    <property type="entry name" value="WH-like_DNA-bd_sf"/>
</dbReference>
<dbReference type="InterPro" id="IPR036390">
    <property type="entry name" value="WH_DNA-bd_sf"/>
</dbReference>
<protein>
    <submittedName>
        <fullName evidence="5">MarR family transcriptional regulator</fullName>
    </submittedName>
</protein>
<keyword evidence="1" id="KW-0805">Transcription regulation</keyword>
<dbReference type="SUPFAM" id="SSF46785">
    <property type="entry name" value="Winged helix' DNA-binding domain"/>
    <property type="match status" value="1"/>
</dbReference>
<reference evidence="5 6" key="1">
    <citation type="submission" date="2023-11" db="EMBL/GenBank/DDBJ databases">
        <title>Genome sequence of Microbacterium rhizosphaerae KACC 19337.</title>
        <authorList>
            <person name="Choi H."/>
            <person name="Kim S."/>
            <person name="Kim Y."/>
            <person name="Kwon S.-W."/>
            <person name="Heo J."/>
        </authorList>
    </citation>
    <scope>NUCLEOTIDE SEQUENCE [LARGE SCALE GENOMIC DNA]</scope>
    <source>
        <strain evidence="5 6">KACC 19337</strain>
    </source>
</reference>
<keyword evidence="6" id="KW-1185">Reference proteome</keyword>
<keyword evidence="3" id="KW-0804">Transcription</keyword>
<dbReference type="RefSeq" id="WP_320942009.1">
    <property type="nucleotide sequence ID" value="NZ_BAABEU010000001.1"/>
</dbReference>
<dbReference type="PANTHER" id="PTHR42756:SF1">
    <property type="entry name" value="TRANSCRIPTIONAL REPRESSOR OF EMRAB OPERON"/>
    <property type="match status" value="1"/>
</dbReference>
<keyword evidence="2" id="KW-0238">DNA-binding</keyword>
<dbReference type="Proteomes" id="UP001323798">
    <property type="component" value="Chromosome"/>
</dbReference>
<dbReference type="InterPro" id="IPR023187">
    <property type="entry name" value="Tscrpt_reg_MarR-type_CS"/>
</dbReference>
<evidence type="ECO:0000256" key="1">
    <source>
        <dbReference type="ARBA" id="ARBA00023015"/>
    </source>
</evidence>
<dbReference type="PROSITE" id="PS50995">
    <property type="entry name" value="HTH_MARR_2"/>
    <property type="match status" value="1"/>
</dbReference>
<dbReference type="Gene3D" id="1.10.10.10">
    <property type="entry name" value="Winged helix-like DNA-binding domain superfamily/Winged helix DNA-binding domain"/>
    <property type="match status" value="1"/>
</dbReference>
<sequence length="178" mass="19768">MPQTVVLHERQHLYAAQPKTDIGRRLSDALLALRRAENAHADRALHSTRLGTLDFTALRYLVQAQRDERMLSPKDVIVMLNTSSATVTNVIERLVNRGYVTRVSHPRDRRAHYLVPTQAAVELVESAYHDHHAAIVNVIDSLGESESAAAAEVIEAIVRQLDTIAGPRQDTDTVAPQL</sequence>
<proteinExistence type="predicted"/>
<evidence type="ECO:0000256" key="3">
    <source>
        <dbReference type="ARBA" id="ARBA00023163"/>
    </source>
</evidence>
<feature type="domain" description="HTH marR-type" evidence="4">
    <location>
        <begin position="19"/>
        <end position="159"/>
    </location>
</feature>
<evidence type="ECO:0000313" key="6">
    <source>
        <dbReference type="Proteomes" id="UP001323798"/>
    </source>
</evidence>
<organism evidence="5 6">
    <name type="scientific">Microbacterium rhizosphaerae</name>
    <dbReference type="NCBI Taxonomy" id="1678237"/>
    <lineage>
        <taxon>Bacteria</taxon>
        <taxon>Bacillati</taxon>
        <taxon>Actinomycetota</taxon>
        <taxon>Actinomycetes</taxon>
        <taxon>Micrococcales</taxon>
        <taxon>Microbacteriaceae</taxon>
        <taxon>Microbacterium</taxon>
    </lineage>
</organism>
<dbReference type="Pfam" id="PF12802">
    <property type="entry name" value="MarR_2"/>
    <property type="match status" value="1"/>
</dbReference>
<dbReference type="PROSITE" id="PS01117">
    <property type="entry name" value="HTH_MARR_1"/>
    <property type="match status" value="1"/>
</dbReference>
<dbReference type="PANTHER" id="PTHR42756">
    <property type="entry name" value="TRANSCRIPTIONAL REGULATOR, MARR"/>
    <property type="match status" value="1"/>
</dbReference>
<evidence type="ECO:0000259" key="4">
    <source>
        <dbReference type="PROSITE" id="PS50995"/>
    </source>
</evidence>
<dbReference type="EMBL" id="CP139368">
    <property type="protein sequence ID" value="WPR89293.1"/>
    <property type="molecule type" value="Genomic_DNA"/>
</dbReference>
<accession>A0ABZ0SKZ3</accession>
<evidence type="ECO:0000313" key="5">
    <source>
        <dbReference type="EMBL" id="WPR89293.1"/>
    </source>
</evidence>
<gene>
    <name evidence="5" type="ORF">SM116_16250</name>
</gene>
<evidence type="ECO:0000256" key="2">
    <source>
        <dbReference type="ARBA" id="ARBA00023125"/>
    </source>
</evidence>
<name>A0ABZ0SKZ3_9MICO</name>
<dbReference type="InterPro" id="IPR000835">
    <property type="entry name" value="HTH_MarR-typ"/>
</dbReference>
<dbReference type="SMART" id="SM00347">
    <property type="entry name" value="HTH_MARR"/>
    <property type="match status" value="1"/>
</dbReference>